<reference evidence="4 5" key="1">
    <citation type="submission" date="2018-01" db="EMBL/GenBank/DDBJ databases">
        <title>The whole genome sequencing and assembly of Paenibacillus chitinolyticus KCCM 41400 strain.</title>
        <authorList>
            <person name="Kim J.-Y."/>
            <person name="Park M.-K."/>
            <person name="Lee Y.-J."/>
            <person name="Yi H."/>
            <person name="Bahn Y.-S."/>
            <person name="Kim J.F."/>
            <person name="Lee D.-W."/>
        </authorList>
    </citation>
    <scope>NUCLEOTIDE SEQUENCE [LARGE SCALE GENOMIC DNA]</scope>
    <source>
        <strain evidence="4 5">KCCM 41400</strain>
    </source>
</reference>
<keyword evidence="6" id="KW-1185">Reference proteome</keyword>
<evidence type="ECO:0000256" key="1">
    <source>
        <dbReference type="SAM" id="Phobius"/>
    </source>
</evidence>
<gene>
    <name evidence="3" type="ORF">M5X16_24425</name>
    <name evidence="4" type="ORF">PC41400_04145</name>
</gene>
<dbReference type="RefSeq" id="WP_042232070.1">
    <property type="nucleotide sequence ID" value="NZ_CP026520.1"/>
</dbReference>
<sequence>MGETGVKGRKSGWITLLDVLIAGLAAAVLIYVYFINIDNTLKMFVSLLMALGLSVLGFVYYRMPAEKPEREAIAKLVLLNEDGESVKEWYIQGETSLLIGKSSGQYEVDIDLADTEYASLIQSEHAVLNRSGREWFIEDVDSESGVGIQKSGRGPRDKQEVEEPHKLDVGDIVYIANTRLLVK</sequence>
<feature type="transmembrane region" description="Helical" evidence="1">
    <location>
        <begin position="41"/>
        <end position="61"/>
    </location>
</feature>
<dbReference type="Gene3D" id="2.60.200.20">
    <property type="match status" value="1"/>
</dbReference>
<keyword evidence="1" id="KW-0812">Transmembrane</keyword>
<dbReference type="Pfam" id="PF00498">
    <property type="entry name" value="FHA"/>
    <property type="match status" value="1"/>
</dbReference>
<accession>A0A410WRH6</accession>
<evidence type="ECO:0000259" key="2">
    <source>
        <dbReference type="PROSITE" id="PS50006"/>
    </source>
</evidence>
<feature type="domain" description="FHA" evidence="2">
    <location>
        <begin position="97"/>
        <end position="149"/>
    </location>
</feature>
<reference evidence="3 6" key="2">
    <citation type="submission" date="2022-05" db="EMBL/GenBank/DDBJ databases">
        <title>Genome Sequencing of Bee-Associated Microbes.</title>
        <authorList>
            <person name="Dunlap C."/>
        </authorList>
    </citation>
    <scope>NUCLEOTIDE SEQUENCE [LARGE SCALE GENOMIC DNA]</scope>
    <source>
        <strain evidence="3 6">NRRL B-23120</strain>
    </source>
</reference>
<feature type="transmembrane region" description="Helical" evidence="1">
    <location>
        <begin position="12"/>
        <end position="35"/>
    </location>
</feature>
<dbReference type="InterPro" id="IPR008984">
    <property type="entry name" value="SMAD_FHA_dom_sf"/>
</dbReference>
<dbReference type="EMBL" id="JAMDMJ010000036">
    <property type="protein sequence ID" value="MCY9598908.1"/>
    <property type="molecule type" value="Genomic_DNA"/>
</dbReference>
<protein>
    <submittedName>
        <fullName evidence="4">FHA domain-containing protein</fullName>
    </submittedName>
</protein>
<organism evidence="4 5">
    <name type="scientific">Paenibacillus chitinolyticus</name>
    <dbReference type="NCBI Taxonomy" id="79263"/>
    <lineage>
        <taxon>Bacteria</taxon>
        <taxon>Bacillati</taxon>
        <taxon>Bacillota</taxon>
        <taxon>Bacilli</taxon>
        <taxon>Bacillales</taxon>
        <taxon>Paenibacillaceae</taxon>
        <taxon>Paenibacillus</taxon>
    </lineage>
</organism>
<evidence type="ECO:0000313" key="6">
    <source>
        <dbReference type="Proteomes" id="UP001527202"/>
    </source>
</evidence>
<dbReference type="SUPFAM" id="SSF49879">
    <property type="entry name" value="SMAD/FHA domain"/>
    <property type="match status" value="1"/>
</dbReference>
<dbReference type="Proteomes" id="UP001527202">
    <property type="component" value="Unassembled WGS sequence"/>
</dbReference>
<dbReference type="PROSITE" id="PS50006">
    <property type="entry name" value="FHA_DOMAIN"/>
    <property type="match status" value="1"/>
</dbReference>
<proteinExistence type="predicted"/>
<keyword evidence="1" id="KW-1133">Transmembrane helix</keyword>
<evidence type="ECO:0000313" key="4">
    <source>
        <dbReference type="EMBL" id="QAV16920.1"/>
    </source>
</evidence>
<evidence type="ECO:0000313" key="3">
    <source>
        <dbReference type="EMBL" id="MCY9598908.1"/>
    </source>
</evidence>
<keyword evidence="1" id="KW-0472">Membrane</keyword>
<dbReference type="EMBL" id="CP026520">
    <property type="protein sequence ID" value="QAV16920.1"/>
    <property type="molecule type" value="Genomic_DNA"/>
</dbReference>
<dbReference type="GeneID" id="95374007"/>
<dbReference type="KEGG" id="pchi:PC41400_04145"/>
<dbReference type="OrthoDB" id="2473431at2"/>
<dbReference type="InterPro" id="IPR000253">
    <property type="entry name" value="FHA_dom"/>
</dbReference>
<name>A0A410WRH6_9BACL</name>
<evidence type="ECO:0000313" key="5">
    <source>
        <dbReference type="Proteomes" id="UP000288943"/>
    </source>
</evidence>
<dbReference type="Proteomes" id="UP000288943">
    <property type="component" value="Chromosome"/>
</dbReference>
<dbReference type="AlphaFoldDB" id="A0A410WRH6"/>
<dbReference type="CDD" id="cd00060">
    <property type="entry name" value="FHA"/>
    <property type="match status" value="1"/>
</dbReference>